<dbReference type="AlphaFoldDB" id="A0AAW8T9Y1"/>
<evidence type="ECO:0000259" key="6">
    <source>
        <dbReference type="Pfam" id="PF04932"/>
    </source>
</evidence>
<dbReference type="PANTHER" id="PTHR37422">
    <property type="entry name" value="TEICHURONIC ACID BIOSYNTHESIS PROTEIN TUAE"/>
    <property type="match status" value="1"/>
</dbReference>
<reference evidence="7" key="1">
    <citation type="submission" date="2023-03" db="EMBL/GenBank/DDBJ databases">
        <authorList>
            <person name="Shen W."/>
            <person name="Cai J."/>
        </authorList>
    </citation>
    <scope>NUCLEOTIDE SEQUENCE</scope>
    <source>
        <strain evidence="7">Y15</strain>
    </source>
</reference>
<evidence type="ECO:0000256" key="4">
    <source>
        <dbReference type="ARBA" id="ARBA00023136"/>
    </source>
</evidence>
<evidence type="ECO:0000256" key="3">
    <source>
        <dbReference type="ARBA" id="ARBA00022989"/>
    </source>
</evidence>
<organism evidence="7 8">
    <name type="scientific">Enterococcus raffinosus</name>
    <dbReference type="NCBI Taxonomy" id="71452"/>
    <lineage>
        <taxon>Bacteria</taxon>
        <taxon>Bacillati</taxon>
        <taxon>Bacillota</taxon>
        <taxon>Bacilli</taxon>
        <taxon>Lactobacillales</taxon>
        <taxon>Enterococcaceae</taxon>
        <taxon>Enterococcus</taxon>
    </lineage>
</organism>
<feature type="transmembrane region" description="Helical" evidence="5">
    <location>
        <begin position="56"/>
        <end position="77"/>
    </location>
</feature>
<feature type="transmembrane region" description="Helical" evidence="5">
    <location>
        <begin position="31"/>
        <end position="49"/>
    </location>
</feature>
<feature type="transmembrane region" description="Helical" evidence="5">
    <location>
        <begin position="7"/>
        <end position="25"/>
    </location>
</feature>
<evidence type="ECO:0000256" key="1">
    <source>
        <dbReference type="ARBA" id="ARBA00004141"/>
    </source>
</evidence>
<feature type="transmembrane region" description="Helical" evidence="5">
    <location>
        <begin position="350"/>
        <end position="369"/>
    </location>
</feature>
<comment type="subcellular location">
    <subcellularLocation>
        <location evidence="1">Membrane</location>
        <topology evidence="1">Multi-pass membrane protein</topology>
    </subcellularLocation>
</comment>
<keyword evidence="3 5" id="KW-1133">Transmembrane helix</keyword>
<evidence type="ECO:0000256" key="5">
    <source>
        <dbReference type="SAM" id="Phobius"/>
    </source>
</evidence>
<feature type="domain" description="O-antigen ligase-related" evidence="6">
    <location>
        <begin position="191"/>
        <end position="330"/>
    </location>
</feature>
<dbReference type="Pfam" id="PF04932">
    <property type="entry name" value="Wzy_C"/>
    <property type="match status" value="1"/>
</dbReference>
<dbReference type="RefSeq" id="WP_222225895.1">
    <property type="nucleotide sequence ID" value="NZ_CP081846.1"/>
</dbReference>
<keyword evidence="7" id="KW-0436">Ligase</keyword>
<gene>
    <name evidence="7" type="ORF">P7D69_04460</name>
</gene>
<keyword evidence="4 5" id="KW-0472">Membrane</keyword>
<feature type="transmembrane region" description="Helical" evidence="5">
    <location>
        <begin position="83"/>
        <end position="100"/>
    </location>
</feature>
<accession>A0AAW8T9Y1</accession>
<evidence type="ECO:0000313" key="8">
    <source>
        <dbReference type="Proteomes" id="UP001254770"/>
    </source>
</evidence>
<feature type="transmembrane region" description="Helical" evidence="5">
    <location>
        <begin position="112"/>
        <end position="131"/>
    </location>
</feature>
<evidence type="ECO:0000256" key="2">
    <source>
        <dbReference type="ARBA" id="ARBA00022692"/>
    </source>
</evidence>
<dbReference type="InterPro" id="IPR051533">
    <property type="entry name" value="WaaL-like"/>
</dbReference>
<name>A0AAW8T9Y1_9ENTE</name>
<feature type="transmembrane region" description="Helical" evidence="5">
    <location>
        <begin position="157"/>
        <end position="174"/>
    </location>
</feature>
<protein>
    <submittedName>
        <fullName evidence="7">O-antigen ligase family protein</fullName>
    </submittedName>
</protein>
<feature type="transmembrane region" description="Helical" evidence="5">
    <location>
        <begin position="181"/>
        <end position="200"/>
    </location>
</feature>
<feature type="transmembrane region" description="Helical" evidence="5">
    <location>
        <begin position="206"/>
        <end position="224"/>
    </location>
</feature>
<dbReference type="EMBL" id="JARPXL010000003">
    <property type="protein sequence ID" value="MDT2543602.1"/>
    <property type="molecule type" value="Genomic_DNA"/>
</dbReference>
<feature type="transmembrane region" description="Helical" evidence="5">
    <location>
        <begin position="233"/>
        <end position="254"/>
    </location>
</feature>
<comment type="caution">
    <text evidence="7">The sequence shown here is derived from an EMBL/GenBank/DDBJ whole genome shotgun (WGS) entry which is preliminary data.</text>
</comment>
<dbReference type="GO" id="GO:0016874">
    <property type="term" value="F:ligase activity"/>
    <property type="evidence" value="ECO:0007669"/>
    <property type="project" value="UniProtKB-KW"/>
</dbReference>
<dbReference type="Proteomes" id="UP001254770">
    <property type="component" value="Unassembled WGS sequence"/>
</dbReference>
<dbReference type="GO" id="GO:0016020">
    <property type="term" value="C:membrane"/>
    <property type="evidence" value="ECO:0007669"/>
    <property type="project" value="UniProtKB-SubCell"/>
</dbReference>
<dbReference type="InterPro" id="IPR007016">
    <property type="entry name" value="O-antigen_ligase-rel_domated"/>
</dbReference>
<feature type="transmembrane region" description="Helical" evidence="5">
    <location>
        <begin position="324"/>
        <end position="343"/>
    </location>
</feature>
<keyword evidence="2 5" id="KW-0812">Transmembrane</keyword>
<dbReference type="PANTHER" id="PTHR37422:SF13">
    <property type="entry name" value="LIPOPOLYSACCHARIDE BIOSYNTHESIS PROTEIN PA4999-RELATED"/>
    <property type="match status" value="1"/>
</dbReference>
<evidence type="ECO:0000313" key="7">
    <source>
        <dbReference type="EMBL" id="MDT2543602.1"/>
    </source>
</evidence>
<sequence>MIFQTEDFSYKIFYMYVVSLLALQIANSLQFLQSTLLYGFIFFSGLFIVKKGWAELNYYFISYGSFFLYCAVQSLFIKNSRTLGFLYDLFTCLVIVFLVINIIGSKRQIEKIMYGIVVGAVLFATIVFYYYEFSFARMVQETAAGLRIGHKLTNPNFIGITCSYGTCIAVFLIFENIERKNYRLVLLLMVSAIFSGYFSFISGSRMTYLTLFVGIVFVFFFEFLPRMTFKRTVLLLFLTSITLGLFFHLEAFSWSRHRLMQMFLMMNGEGSSEGSINERKQLLEAGLRLFSKHPFLGNGVDALREQAGYNAHNNYVEILSNNGVIGFLLYYLGYFFQCILLVRVREKDRLYTIMLFTMISLLVNEIAQITYYDRFTQIKLALISCYLVLEFQKKRRKRDYV</sequence>
<proteinExistence type="predicted"/>